<keyword evidence="1 3" id="KW-0238">DNA-binding</keyword>
<evidence type="ECO:0000313" key="3">
    <source>
        <dbReference type="EMBL" id="SIQ53061.1"/>
    </source>
</evidence>
<sequence>MSLSFPGGSDQELLEQMIRQAEDVMRGLADVQAQIRQVTGEGEGADGLVRARADGRGQVTAITLDARVMRLDAAALSAEVTRAIRIAQDAAKERTDELVAAAQTRATGLAAPLDETFVRYRFDQLAQELDAGADASGPRSAGRHSAGQHSGDLDQDAERAARIEAWLEDGQREIEAVTGHGRAADGRIQAVTTAYGQVREVDIEPRAMRLPSRTLAEEVLLAVHRAQQDAERQSRQMVSDALRELAPGESFGPDAVDEWFGGLLKPFERPD</sequence>
<proteinExistence type="predicted"/>
<dbReference type="Gene3D" id="3.30.1310.10">
    <property type="entry name" value="Nucleoid-associated protein YbaB-like domain"/>
    <property type="match status" value="2"/>
</dbReference>
<dbReference type="InterPro" id="IPR004401">
    <property type="entry name" value="YbaB/EbfC"/>
</dbReference>
<gene>
    <name evidence="3" type="ORF">SAMN05421833_102373</name>
</gene>
<dbReference type="SUPFAM" id="SSF82607">
    <property type="entry name" value="YbaB-like"/>
    <property type="match status" value="2"/>
</dbReference>
<dbReference type="Pfam" id="PF02575">
    <property type="entry name" value="YbaB_DNA_bd"/>
    <property type="match status" value="2"/>
</dbReference>
<dbReference type="GO" id="GO:0003677">
    <property type="term" value="F:DNA binding"/>
    <property type="evidence" value="ECO:0007669"/>
    <property type="project" value="UniProtKB-KW"/>
</dbReference>
<dbReference type="AlphaFoldDB" id="A0A1N6TIF8"/>
<dbReference type="PANTHER" id="PTHR33449">
    <property type="entry name" value="NUCLEOID-ASSOCIATED PROTEIN YBAB"/>
    <property type="match status" value="1"/>
</dbReference>
<reference evidence="4" key="1">
    <citation type="submission" date="2017-01" db="EMBL/GenBank/DDBJ databases">
        <authorList>
            <person name="Varghese N."/>
            <person name="Submissions S."/>
        </authorList>
    </citation>
    <scope>NUCLEOTIDE SEQUENCE [LARGE SCALE GENOMIC DNA]</scope>
    <source>
        <strain evidence="4">ATCC 12950</strain>
    </source>
</reference>
<accession>A0A1N6TIF8</accession>
<organism evidence="3 4">
    <name type="scientific">Microbispora rosea</name>
    <dbReference type="NCBI Taxonomy" id="58117"/>
    <lineage>
        <taxon>Bacteria</taxon>
        <taxon>Bacillati</taxon>
        <taxon>Actinomycetota</taxon>
        <taxon>Actinomycetes</taxon>
        <taxon>Streptosporangiales</taxon>
        <taxon>Streptosporangiaceae</taxon>
        <taxon>Microbispora</taxon>
    </lineage>
</organism>
<name>A0A1N6TIF8_9ACTN</name>
<dbReference type="EMBL" id="FTNI01000002">
    <property type="protein sequence ID" value="SIQ53061.1"/>
    <property type="molecule type" value="Genomic_DNA"/>
</dbReference>
<dbReference type="Proteomes" id="UP000186096">
    <property type="component" value="Unassembled WGS sequence"/>
</dbReference>
<evidence type="ECO:0000313" key="4">
    <source>
        <dbReference type="Proteomes" id="UP000186096"/>
    </source>
</evidence>
<keyword evidence="4" id="KW-1185">Reference proteome</keyword>
<protein>
    <submittedName>
        <fullName evidence="3">Conserved DNA-binding protein YbaB</fullName>
    </submittedName>
</protein>
<dbReference type="InterPro" id="IPR036894">
    <property type="entry name" value="YbaB-like_sf"/>
</dbReference>
<dbReference type="PANTHER" id="PTHR33449:SF1">
    <property type="entry name" value="NUCLEOID-ASSOCIATED PROTEIN YBAB"/>
    <property type="match status" value="1"/>
</dbReference>
<evidence type="ECO:0000256" key="2">
    <source>
        <dbReference type="SAM" id="MobiDB-lite"/>
    </source>
</evidence>
<evidence type="ECO:0000256" key="1">
    <source>
        <dbReference type="ARBA" id="ARBA00023125"/>
    </source>
</evidence>
<dbReference type="STRING" id="58117.SAMN05421833_102373"/>
<feature type="region of interest" description="Disordered" evidence="2">
    <location>
        <begin position="132"/>
        <end position="155"/>
    </location>
</feature>